<feature type="compositionally biased region" description="Polar residues" evidence="1">
    <location>
        <begin position="151"/>
        <end position="161"/>
    </location>
</feature>
<feature type="region of interest" description="Disordered" evidence="1">
    <location>
        <begin position="1"/>
        <end position="25"/>
    </location>
</feature>
<feature type="compositionally biased region" description="Basic and acidic residues" evidence="1">
    <location>
        <begin position="204"/>
        <end position="213"/>
    </location>
</feature>
<dbReference type="AlphaFoldDB" id="A0AAN6UIJ3"/>
<proteinExistence type="predicted"/>
<organism evidence="2 3">
    <name type="scientific">Trichocladium antarcticum</name>
    <dbReference type="NCBI Taxonomy" id="1450529"/>
    <lineage>
        <taxon>Eukaryota</taxon>
        <taxon>Fungi</taxon>
        <taxon>Dikarya</taxon>
        <taxon>Ascomycota</taxon>
        <taxon>Pezizomycotina</taxon>
        <taxon>Sordariomycetes</taxon>
        <taxon>Sordariomycetidae</taxon>
        <taxon>Sordariales</taxon>
        <taxon>Chaetomiaceae</taxon>
        <taxon>Trichocladium</taxon>
    </lineage>
</organism>
<name>A0AAN6UIJ3_9PEZI</name>
<reference evidence="2" key="1">
    <citation type="journal article" date="2023" name="Mol. Phylogenet. Evol.">
        <title>Genome-scale phylogeny and comparative genomics of the fungal order Sordariales.</title>
        <authorList>
            <person name="Hensen N."/>
            <person name="Bonometti L."/>
            <person name="Westerberg I."/>
            <person name="Brannstrom I.O."/>
            <person name="Guillou S."/>
            <person name="Cros-Aarteil S."/>
            <person name="Calhoun S."/>
            <person name="Haridas S."/>
            <person name="Kuo A."/>
            <person name="Mondo S."/>
            <person name="Pangilinan J."/>
            <person name="Riley R."/>
            <person name="LaButti K."/>
            <person name="Andreopoulos B."/>
            <person name="Lipzen A."/>
            <person name="Chen C."/>
            <person name="Yan M."/>
            <person name="Daum C."/>
            <person name="Ng V."/>
            <person name="Clum A."/>
            <person name="Steindorff A."/>
            <person name="Ohm R.A."/>
            <person name="Martin F."/>
            <person name="Silar P."/>
            <person name="Natvig D.O."/>
            <person name="Lalanne C."/>
            <person name="Gautier V."/>
            <person name="Ament-Velasquez S.L."/>
            <person name="Kruys A."/>
            <person name="Hutchinson M.I."/>
            <person name="Powell A.J."/>
            <person name="Barry K."/>
            <person name="Miller A.N."/>
            <person name="Grigoriev I.V."/>
            <person name="Debuchy R."/>
            <person name="Gladieux P."/>
            <person name="Hiltunen Thoren M."/>
            <person name="Johannesson H."/>
        </authorList>
    </citation>
    <scope>NUCLEOTIDE SEQUENCE</scope>
    <source>
        <strain evidence="2">CBS 123565</strain>
    </source>
</reference>
<sequence length="213" mass="23231">MLSPEPTHTPSPPRMPSEPASPATPPRCFDWSLICPDLPDVVETQGAHLEPPAPTPMYSVMVDPAFHRKLCERLANVRSLQAWRCQKYGQDAAEEHSMGRTPTELVEKRAAELERLLEALADPCPSPPSDNSPPAKKRRPLRKHRDGAQPRQAQPLATPSPSDVDGNGALASGDASPAAPRRRKRWLSGESVNPALESGPCKTRRLEEAAEHG</sequence>
<dbReference type="Proteomes" id="UP001304895">
    <property type="component" value="Unassembled WGS sequence"/>
</dbReference>
<feature type="region of interest" description="Disordered" evidence="1">
    <location>
        <begin position="120"/>
        <end position="213"/>
    </location>
</feature>
<dbReference type="EMBL" id="MU853412">
    <property type="protein sequence ID" value="KAK4133498.1"/>
    <property type="molecule type" value="Genomic_DNA"/>
</dbReference>
<gene>
    <name evidence="2" type="ORF">BT67DRAFT_52361</name>
</gene>
<reference evidence="2" key="2">
    <citation type="submission" date="2023-05" db="EMBL/GenBank/DDBJ databases">
        <authorList>
            <consortium name="Lawrence Berkeley National Laboratory"/>
            <person name="Steindorff A."/>
            <person name="Hensen N."/>
            <person name="Bonometti L."/>
            <person name="Westerberg I."/>
            <person name="Brannstrom I.O."/>
            <person name="Guillou S."/>
            <person name="Cros-Aarteil S."/>
            <person name="Calhoun S."/>
            <person name="Haridas S."/>
            <person name="Kuo A."/>
            <person name="Mondo S."/>
            <person name="Pangilinan J."/>
            <person name="Riley R."/>
            <person name="Labutti K."/>
            <person name="Andreopoulos B."/>
            <person name="Lipzen A."/>
            <person name="Chen C."/>
            <person name="Yanf M."/>
            <person name="Daum C."/>
            <person name="Ng V."/>
            <person name="Clum A."/>
            <person name="Ohm R."/>
            <person name="Martin F."/>
            <person name="Silar P."/>
            <person name="Natvig D."/>
            <person name="Lalanne C."/>
            <person name="Gautier V."/>
            <person name="Ament-Velasquez S.L."/>
            <person name="Kruys A."/>
            <person name="Hutchinson M.I."/>
            <person name="Powell A.J."/>
            <person name="Barry K."/>
            <person name="Miller A.N."/>
            <person name="Grigoriev I.V."/>
            <person name="Debuchy R."/>
            <person name="Gladieux P."/>
            <person name="Thoren M.H."/>
            <person name="Johannesson H."/>
        </authorList>
    </citation>
    <scope>NUCLEOTIDE SEQUENCE</scope>
    <source>
        <strain evidence="2">CBS 123565</strain>
    </source>
</reference>
<accession>A0AAN6UIJ3</accession>
<evidence type="ECO:0000313" key="3">
    <source>
        <dbReference type="Proteomes" id="UP001304895"/>
    </source>
</evidence>
<evidence type="ECO:0000313" key="2">
    <source>
        <dbReference type="EMBL" id="KAK4133498.1"/>
    </source>
</evidence>
<evidence type="ECO:0000256" key="1">
    <source>
        <dbReference type="SAM" id="MobiDB-lite"/>
    </source>
</evidence>
<feature type="compositionally biased region" description="Pro residues" evidence="1">
    <location>
        <begin position="7"/>
        <end position="16"/>
    </location>
</feature>
<comment type="caution">
    <text evidence="2">The sequence shown here is derived from an EMBL/GenBank/DDBJ whole genome shotgun (WGS) entry which is preliminary data.</text>
</comment>
<feature type="compositionally biased region" description="Basic residues" evidence="1">
    <location>
        <begin position="135"/>
        <end position="145"/>
    </location>
</feature>
<keyword evidence="3" id="KW-1185">Reference proteome</keyword>
<protein>
    <submittedName>
        <fullName evidence="2">Uncharacterized protein</fullName>
    </submittedName>
</protein>